<dbReference type="InterPro" id="IPR013162">
    <property type="entry name" value="CD80_C2-set"/>
</dbReference>
<protein>
    <recommendedName>
        <fullName evidence="2">Ig-like domain-containing protein</fullName>
    </recommendedName>
</protein>
<proteinExistence type="predicted"/>
<dbReference type="InterPro" id="IPR013783">
    <property type="entry name" value="Ig-like_fold"/>
</dbReference>
<comment type="caution">
    <text evidence="3">The sequence shown here is derived from an EMBL/GenBank/DDBJ whole genome shotgun (WGS) entry which is preliminary data.</text>
</comment>
<evidence type="ECO:0000313" key="3">
    <source>
        <dbReference type="EMBL" id="KAL3286068.1"/>
    </source>
</evidence>
<feature type="domain" description="Ig-like" evidence="2">
    <location>
        <begin position="67"/>
        <end position="127"/>
    </location>
</feature>
<dbReference type="Pfam" id="PF08205">
    <property type="entry name" value="C2-set_2"/>
    <property type="match status" value="1"/>
</dbReference>
<evidence type="ECO:0000259" key="2">
    <source>
        <dbReference type="PROSITE" id="PS50835"/>
    </source>
</evidence>
<evidence type="ECO:0000313" key="4">
    <source>
        <dbReference type="Proteomes" id="UP001516400"/>
    </source>
</evidence>
<dbReference type="InterPro" id="IPR007110">
    <property type="entry name" value="Ig-like_dom"/>
</dbReference>
<organism evidence="3 4">
    <name type="scientific">Cryptolaemus montrouzieri</name>
    <dbReference type="NCBI Taxonomy" id="559131"/>
    <lineage>
        <taxon>Eukaryota</taxon>
        <taxon>Metazoa</taxon>
        <taxon>Ecdysozoa</taxon>
        <taxon>Arthropoda</taxon>
        <taxon>Hexapoda</taxon>
        <taxon>Insecta</taxon>
        <taxon>Pterygota</taxon>
        <taxon>Neoptera</taxon>
        <taxon>Endopterygota</taxon>
        <taxon>Coleoptera</taxon>
        <taxon>Polyphaga</taxon>
        <taxon>Cucujiformia</taxon>
        <taxon>Coccinelloidea</taxon>
        <taxon>Coccinellidae</taxon>
        <taxon>Scymninae</taxon>
        <taxon>Scymnini</taxon>
        <taxon>Cryptolaemus</taxon>
    </lineage>
</organism>
<sequence length="127" mass="14055">MSLGVFFGGQNTVNTNAMVISRSNSRKVTLRDVERETAGIFKCEVSADAPLFHTDMRSARLLVADIPDEEPVLRTDVHKITPGARISANCTTPGSFPSMNVTWYINDQETDQISMTENSETVESEKE</sequence>
<dbReference type="Proteomes" id="UP001516400">
    <property type="component" value="Unassembled WGS sequence"/>
</dbReference>
<accession>A0ABD2P5C1</accession>
<keyword evidence="4" id="KW-1185">Reference proteome</keyword>
<keyword evidence="1" id="KW-1015">Disulfide bond</keyword>
<dbReference type="Gene3D" id="2.60.40.10">
    <property type="entry name" value="Immunoglobulins"/>
    <property type="match status" value="1"/>
</dbReference>
<reference evidence="3 4" key="1">
    <citation type="journal article" date="2021" name="BMC Biol.">
        <title>Horizontally acquired antibacterial genes associated with adaptive radiation of ladybird beetles.</title>
        <authorList>
            <person name="Li H.S."/>
            <person name="Tang X.F."/>
            <person name="Huang Y.H."/>
            <person name="Xu Z.Y."/>
            <person name="Chen M.L."/>
            <person name="Du X.Y."/>
            <person name="Qiu B.Y."/>
            <person name="Chen P.T."/>
            <person name="Zhang W."/>
            <person name="Slipinski A."/>
            <person name="Escalona H.E."/>
            <person name="Waterhouse R.M."/>
            <person name="Zwick A."/>
            <person name="Pang H."/>
        </authorList>
    </citation>
    <scope>NUCLEOTIDE SEQUENCE [LARGE SCALE GENOMIC DNA]</scope>
    <source>
        <strain evidence="3">SYSU2018</strain>
    </source>
</reference>
<evidence type="ECO:0000256" key="1">
    <source>
        <dbReference type="ARBA" id="ARBA00023157"/>
    </source>
</evidence>
<dbReference type="EMBL" id="JABFTP020000185">
    <property type="protein sequence ID" value="KAL3286068.1"/>
    <property type="molecule type" value="Genomic_DNA"/>
</dbReference>
<dbReference type="AlphaFoldDB" id="A0ABD2P5C1"/>
<gene>
    <name evidence="3" type="ORF">HHI36_000581</name>
</gene>
<dbReference type="PROSITE" id="PS50835">
    <property type="entry name" value="IG_LIKE"/>
    <property type="match status" value="1"/>
</dbReference>
<dbReference type="PANTHER" id="PTHR21261">
    <property type="entry name" value="BEAT PROTEIN"/>
    <property type="match status" value="1"/>
</dbReference>
<name>A0ABD2P5C1_9CUCU</name>
<dbReference type="PANTHER" id="PTHR21261:SF17">
    <property type="entry name" value="BEAT VI"/>
    <property type="match status" value="1"/>
</dbReference>